<keyword evidence="2 12" id="KW-0808">Transferase</keyword>
<evidence type="ECO:0000313" key="15">
    <source>
        <dbReference type="Proteomes" id="UP000051820"/>
    </source>
</evidence>
<dbReference type="GO" id="GO:0016301">
    <property type="term" value="F:kinase activity"/>
    <property type="evidence" value="ECO:0007669"/>
    <property type="project" value="UniProtKB-KW"/>
</dbReference>
<keyword evidence="7 12" id="KW-0067">ATP-binding</keyword>
<evidence type="ECO:0000256" key="5">
    <source>
        <dbReference type="ARBA" id="ARBA00022741"/>
    </source>
</evidence>
<evidence type="ECO:0000256" key="12">
    <source>
        <dbReference type="HAMAP-Rule" id="MF_00583"/>
    </source>
</evidence>
<feature type="binding site" evidence="12">
    <location>
        <position position="177"/>
    </location>
    <ligand>
        <name>Mg(2+)</name>
        <dbReference type="ChEBI" id="CHEBI:18420"/>
    </ligand>
</feature>
<comment type="subcellular location">
    <subcellularLocation>
        <location evidence="12">Cytoplasm</location>
    </subcellularLocation>
</comment>
<evidence type="ECO:0000313" key="14">
    <source>
        <dbReference type="EMBL" id="KRM12539.1"/>
    </source>
</evidence>
<keyword evidence="3 12" id="KW-0479">Metal-binding</keyword>
<evidence type="ECO:0000256" key="4">
    <source>
        <dbReference type="ARBA" id="ARBA00022727"/>
    </source>
</evidence>
<dbReference type="Pfam" id="PF13793">
    <property type="entry name" value="Pribosyltran_N"/>
    <property type="match status" value="1"/>
</dbReference>
<dbReference type="GO" id="GO:0006015">
    <property type="term" value="P:5-phosphoribose 1-diphosphate biosynthetic process"/>
    <property type="evidence" value="ECO:0007669"/>
    <property type="project" value="UniProtKB-UniRule"/>
</dbReference>
<dbReference type="STRING" id="1423807.FD16_GL002290"/>
<dbReference type="PROSITE" id="PS00114">
    <property type="entry name" value="PRPP_SYNTHASE"/>
    <property type="match status" value="1"/>
</dbReference>
<evidence type="ECO:0000256" key="7">
    <source>
        <dbReference type="ARBA" id="ARBA00022840"/>
    </source>
</evidence>
<feature type="binding site" evidence="12">
    <location>
        <begin position="103"/>
        <end position="104"/>
    </location>
    <ligand>
        <name>ATP</name>
        <dbReference type="ChEBI" id="CHEBI:30616"/>
    </ligand>
</feature>
<dbReference type="InterPro" id="IPR005946">
    <property type="entry name" value="Rib-P_diPkinase"/>
</dbReference>
<dbReference type="InterPro" id="IPR037515">
    <property type="entry name" value="Rib-P_diPkinase_bac"/>
</dbReference>
<protein>
    <recommendedName>
        <fullName evidence="12">Putative ribose-phosphate pyrophosphokinase</fullName>
        <shortName evidence="12">RPPK</shortName>
        <ecNumber evidence="12">2.7.6.1</ecNumber>
    </recommendedName>
    <alternativeName>
        <fullName evidence="12">5-phospho-D-ribosyl alpha-1-diphosphate synthase</fullName>
    </alternativeName>
    <alternativeName>
        <fullName evidence="12">Phosphoribosyl diphosphate synthase</fullName>
    </alternativeName>
    <alternativeName>
        <fullName evidence="12">Phosphoribosyl pyrophosphate synthase</fullName>
        <shortName evidence="12">P-Rib-PP synthase</shortName>
        <shortName evidence="12">PRPP synthase</shortName>
        <shortName evidence="12">PRPPase</shortName>
    </alternativeName>
</protein>
<dbReference type="InterPro" id="IPR029099">
    <property type="entry name" value="Pribosyltran_N"/>
</dbReference>
<dbReference type="SMART" id="SM01400">
    <property type="entry name" value="Pribosyltran_N"/>
    <property type="match status" value="1"/>
</dbReference>
<dbReference type="HAMAP" id="MF_00583_B">
    <property type="entry name" value="RibP_PPkinase_B"/>
    <property type="match status" value="1"/>
</dbReference>
<evidence type="ECO:0000256" key="2">
    <source>
        <dbReference type="ARBA" id="ARBA00022679"/>
    </source>
</evidence>
<evidence type="ECO:0000259" key="13">
    <source>
        <dbReference type="Pfam" id="PF13793"/>
    </source>
</evidence>
<keyword evidence="12" id="KW-0963">Cytoplasm</keyword>
<evidence type="ECO:0000256" key="10">
    <source>
        <dbReference type="ARBA" id="ARBA00054914"/>
    </source>
</evidence>
<dbReference type="NCBIfam" id="TIGR01251">
    <property type="entry name" value="ribP_PPkin"/>
    <property type="match status" value="1"/>
</dbReference>
<keyword evidence="6 12" id="KW-0418">Kinase</keyword>
<dbReference type="Gene3D" id="3.40.50.2020">
    <property type="match status" value="2"/>
</dbReference>
<dbReference type="CDD" id="cd06223">
    <property type="entry name" value="PRTases_typeI"/>
    <property type="match status" value="1"/>
</dbReference>
<comment type="caution">
    <text evidence="12">Part of a set of proteins in which some residues (ACT_SITE, NP_BIND, REGION and BINDING) are not conserved.</text>
</comment>
<dbReference type="GO" id="GO:0004749">
    <property type="term" value="F:ribose phosphate diphosphokinase activity"/>
    <property type="evidence" value="ECO:0007669"/>
    <property type="project" value="UniProtKB-UniRule"/>
</dbReference>
<evidence type="ECO:0000256" key="1">
    <source>
        <dbReference type="ARBA" id="ARBA00004996"/>
    </source>
</evidence>
<feature type="binding site" evidence="12">
    <location>
        <begin position="44"/>
        <end position="46"/>
    </location>
    <ligand>
        <name>ATP</name>
        <dbReference type="ChEBI" id="CHEBI:30616"/>
    </ligand>
</feature>
<keyword evidence="8 12" id="KW-0460">Magnesium</keyword>
<dbReference type="InterPro" id="IPR000836">
    <property type="entry name" value="PRTase_dom"/>
</dbReference>
<dbReference type="InterPro" id="IPR000842">
    <property type="entry name" value="PRib_PP_synth_CS"/>
</dbReference>
<keyword evidence="5 12" id="KW-0547">Nucleotide-binding</keyword>
<dbReference type="PATRIC" id="fig|1423807.3.peg.2357"/>
<comment type="cofactor">
    <cofactor evidence="12">
        <name>Mg(2+)</name>
        <dbReference type="ChEBI" id="CHEBI:18420"/>
    </cofactor>
    <text evidence="12">Binds 2 Mg(2+) ions per subunit.</text>
</comment>
<evidence type="ECO:0000256" key="3">
    <source>
        <dbReference type="ARBA" id="ARBA00022723"/>
    </source>
</evidence>
<evidence type="ECO:0000256" key="8">
    <source>
        <dbReference type="ARBA" id="ARBA00022842"/>
    </source>
</evidence>
<keyword evidence="4 12" id="KW-0545">Nucleotide biosynthesis</keyword>
<dbReference type="GO" id="GO:0002189">
    <property type="term" value="C:ribose phosphate diphosphokinase complex"/>
    <property type="evidence" value="ECO:0007669"/>
    <property type="project" value="TreeGrafter"/>
</dbReference>
<dbReference type="EC" id="2.7.6.1" evidence="12"/>
<dbReference type="UniPathway" id="UPA00087">
    <property type="reaction ID" value="UER00172"/>
</dbReference>
<gene>
    <name evidence="12" type="primary">prs</name>
    <name evidence="14" type="ORF">FD16_GL002290</name>
</gene>
<comment type="catalytic activity">
    <reaction evidence="9 12">
        <text>D-ribose 5-phosphate + ATP = 5-phospho-alpha-D-ribose 1-diphosphate + AMP + H(+)</text>
        <dbReference type="Rhea" id="RHEA:15609"/>
        <dbReference type="ChEBI" id="CHEBI:15378"/>
        <dbReference type="ChEBI" id="CHEBI:30616"/>
        <dbReference type="ChEBI" id="CHEBI:58017"/>
        <dbReference type="ChEBI" id="CHEBI:78346"/>
        <dbReference type="ChEBI" id="CHEBI:456215"/>
        <dbReference type="EC" id="2.7.6.1"/>
    </reaction>
</comment>
<feature type="binding site" evidence="12">
    <location>
        <position position="230"/>
    </location>
    <ligand>
        <name>D-ribose 5-phosphate</name>
        <dbReference type="ChEBI" id="CHEBI:78346"/>
    </ligand>
</feature>
<comment type="caution">
    <text evidence="14">The sequence shown here is derived from an EMBL/GenBank/DDBJ whole genome shotgun (WGS) entry which is preliminary data.</text>
</comment>
<dbReference type="Pfam" id="PF14572">
    <property type="entry name" value="Pribosyl_synth"/>
    <property type="match status" value="1"/>
</dbReference>
<evidence type="ECO:0000256" key="11">
    <source>
        <dbReference type="ARBA" id="ARBA00061444"/>
    </source>
</evidence>
<comment type="function">
    <text evidence="10 12">Involved in the biosynthesis of the central metabolite phospho-alpha-D-ribosyl-1-pyrophosphate (PRPP) via the transfer of pyrophosphoryl group from ATP to 1-hydroxyl of ribose-5-phosphate (Rib-5-P).</text>
</comment>
<dbReference type="GO" id="GO:0005737">
    <property type="term" value="C:cytoplasm"/>
    <property type="evidence" value="ECO:0007669"/>
    <property type="project" value="UniProtKB-SubCell"/>
</dbReference>
<dbReference type="eggNOG" id="COG0462">
    <property type="taxonomic scope" value="Bacteria"/>
</dbReference>
<name>A0A0R1W9T5_9LACO</name>
<dbReference type="PANTHER" id="PTHR10210">
    <property type="entry name" value="RIBOSE-PHOSPHATE DIPHOSPHOKINASE FAMILY MEMBER"/>
    <property type="match status" value="1"/>
</dbReference>
<keyword evidence="15" id="KW-1185">Reference proteome</keyword>
<dbReference type="SUPFAM" id="SSF53271">
    <property type="entry name" value="PRTase-like"/>
    <property type="match status" value="2"/>
</dbReference>
<organism evidence="14 15">
    <name type="scientific">Paucilactobacillus suebicus DSM 5007 = KCTC 3549</name>
    <dbReference type="NCBI Taxonomy" id="1423807"/>
    <lineage>
        <taxon>Bacteria</taxon>
        <taxon>Bacillati</taxon>
        <taxon>Bacillota</taxon>
        <taxon>Bacilli</taxon>
        <taxon>Lactobacillales</taxon>
        <taxon>Lactobacillaceae</taxon>
        <taxon>Paucilactobacillus</taxon>
    </lineage>
</organism>
<comment type="similarity">
    <text evidence="11 12">Belongs to the ribose-phosphate pyrophosphokinase family. Class I subfamily.</text>
</comment>
<dbReference type="NCBIfam" id="NF002618">
    <property type="entry name" value="PRK02269.1"/>
    <property type="match status" value="1"/>
</dbReference>
<accession>A0A0R1W9T5</accession>
<feature type="domain" description="Ribose-phosphate pyrophosphokinase N-terminal" evidence="13">
    <location>
        <begin position="11"/>
        <end position="125"/>
    </location>
</feature>
<dbReference type="FunFam" id="3.40.50.2020:FF:000001">
    <property type="entry name" value="Ribose-phosphate pyrophosphokinase"/>
    <property type="match status" value="1"/>
</dbReference>
<dbReference type="Proteomes" id="UP000051820">
    <property type="component" value="Unassembled WGS sequence"/>
</dbReference>
<dbReference type="EMBL" id="AZGF01000007">
    <property type="protein sequence ID" value="KRM12539.1"/>
    <property type="molecule type" value="Genomic_DNA"/>
</dbReference>
<dbReference type="GO" id="GO:0005524">
    <property type="term" value="F:ATP binding"/>
    <property type="evidence" value="ECO:0007669"/>
    <property type="project" value="UniProtKB-KW"/>
</dbReference>
<evidence type="ECO:0000256" key="6">
    <source>
        <dbReference type="ARBA" id="ARBA00022777"/>
    </source>
</evidence>
<dbReference type="AlphaFoldDB" id="A0A0R1W9T5"/>
<dbReference type="GO" id="GO:0006164">
    <property type="term" value="P:purine nucleotide biosynthetic process"/>
    <property type="evidence" value="ECO:0007669"/>
    <property type="project" value="TreeGrafter"/>
</dbReference>
<dbReference type="GO" id="GO:0009156">
    <property type="term" value="P:ribonucleoside monophosphate biosynthetic process"/>
    <property type="evidence" value="ECO:0007669"/>
    <property type="project" value="InterPro"/>
</dbReference>
<comment type="caution">
    <text evidence="12">Lacks conserved residue(s) required for the propagation of feature annotation.</text>
</comment>
<dbReference type="NCBIfam" id="NF002320">
    <property type="entry name" value="PRK01259.1"/>
    <property type="match status" value="1"/>
</dbReference>
<comment type="pathway">
    <text evidence="1 12">Metabolic intermediate biosynthesis; 5-phospho-alpha-D-ribose 1-diphosphate biosynthesis; 5-phospho-alpha-D-ribose 1-diphosphate from D-ribose 5-phosphate (route I): step 1/1.</text>
</comment>
<dbReference type="PANTHER" id="PTHR10210:SF41">
    <property type="entry name" value="RIBOSE-PHOSPHATE PYROPHOSPHOKINASE 1, CHLOROPLASTIC"/>
    <property type="match status" value="1"/>
</dbReference>
<feature type="binding site" evidence="12">
    <location>
        <position position="137"/>
    </location>
    <ligand>
        <name>Mg(2+)</name>
        <dbReference type="ChEBI" id="CHEBI:18420"/>
    </ligand>
</feature>
<evidence type="ECO:0000256" key="9">
    <source>
        <dbReference type="ARBA" id="ARBA00049535"/>
    </source>
</evidence>
<sequence>MMAGIKNASHVKLFSLNSNRPLAESVAKEVGIPLSDASIKQFADGEIQITINESVRGCEVYVIQSISDPVNTNIMELLIMVDALRRASANTINVIIPYYGYARQDRKARSREPITAKLIASLLETDQVDRAITLDLHAAQVQGFFDIPVDHLLAAPLLANYFYNQKLTDNIVVVAPDHAGVTRARKFAEILKAPIAIIDNRSPEEIERKTESVPKYVIGDVQDKIAILIDDIVDTGVRMAVSATALKNFGASEVYACATHGVFSRNAMDKVNEAPIKKIIVTDSIDIPEDKKGPKLVELSVASLLGQAIVRIHNNEPVDSLFVSSDNESAKI</sequence>
<proteinExistence type="inferred from homology"/>
<reference evidence="14 15" key="1">
    <citation type="journal article" date="2015" name="Genome Announc.">
        <title>Expanding the biotechnology potential of lactobacilli through comparative genomics of 213 strains and associated genera.</title>
        <authorList>
            <person name="Sun Z."/>
            <person name="Harris H.M."/>
            <person name="McCann A."/>
            <person name="Guo C."/>
            <person name="Argimon S."/>
            <person name="Zhang W."/>
            <person name="Yang X."/>
            <person name="Jeffery I.B."/>
            <person name="Cooney J.C."/>
            <person name="Kagawa T.F."/>
            <person name="Liu W."/>
            <person name="Song Y."/>
            <person name="Salvetti E."/>
            <person name="Wrobel A."/>
            <person name="Rasinkangas P."/>
            <person name="Parkhill J."/>
            <person name="Rea M.C."/>
            <person name="O'Sullivan O."/>
            <person name="Ritari J."/>
            <person name="Douillard F.P."/>
            <person name="Paul Ross R."/>
            <person name="Yang R."/>
            <person name="Briner A.E."/>
            <person name="Felis G.E."/>
            <person name="de Vos W.M."/>
            <person name="Barrangou R."/>
            <person name="Klaenhammer T.R."/>
            <person name="Caufield P.W."/>
            <person name="Cui Y."/>
            <person name="Zhang H."/>
            <person name="O'Toole P.W."/>
        </authorList>
    </citation>
    <scope>NUCLEOTIDE SEQUENCE [LARGE SCALE GENOMIC DNA]</scope>
    <source>
        <strain evidence="14 15">DSM 5007</strain>
    </source>
</reference>
<dbReference type="GO" id="GO:0000287">
    <property type="term" value="F:magnesium ion binding"/>
    <property type="evidence" value="ECO:0007669"/>
    <property type="project" value="UniProtKB-UniRule"/>
</dbReference>
<dbReference type="InterPro" id="IPR029057">
    <property type="entry name" value="PRTase-like"/>
</dbReference>
<comment type="subunit">
    <text evidence="12">Homohexamer.</text>
</comment>